<feature type="transmembrane region" description="Helical" evidence="2">
    <location>
        <begin position="12"/>
        <end position="28"/>
    </location>
</feature>
<dbReference type="OrthoDB" id="4508018at2759"/>
<feature type="region of interest" description="Disordered" evidence="1">
    <location>
        <begin position="60"/>
        <end position="85"/>
    </location>
</feature>
<feature type="region of interest" description="Disordered" evidence="1">
    <location>
        <begin position="108"/>
        <end position="158"/>
    </location>
</feature>
<accession>A0A319EVG3</accession>
<feature type="compositionally biased region" description="Basic residues" evidence="1">
    <location>
        <begin position="60"/>
        <end position="72"/>
    </location>
</feature>
<evidence type="ECO:0000313" key="3">
    <source>
        <dbReference type="EMBL" id="PYI05729.1"/>
    </source>
</evidence>
<dbReference type="AlphaFoldDB" id="A0A319EVG3"/>
<dbReference type="STRING" id="1448318.A0A319EVG3"/>
<feature type="compositionally biased region" description="Low complexity" evidence="1">
    <location>
        <begin position="273"/>
        <end position="284"/>
    </location>
</feature>
<evidence type="ECO:0000313" key="4">
    <source>
        <dbReference type="Proteomes" id="UP000248423"/>
    </source>
</evidence>
<keyword evidence="2" id="KW-0472">Membrane</keyword>
<feature type="compositionally biased region" description="Polar residues" evidence="1">
    <location>
        <begin position="76"/>
        <end position="85"/>
    </location>
</feature>
<dbReference type="Proteomes" id="UP000248423">
    <property type="component" value="Unassembled WGS sequence"/>
</dbReference>
<protein>
    <submittedName>
        <fullName evidence="3">Uncharacterized protein</fullName>
    </submittedName>
</protein>
<keyword evidence="2" id="KW-0812">Transmembrane</keyword>
<name>A0A319EVG3_ASPSB</name>
<evidence type="ECO:0000256" key="1">
    <source>
        <dbReference type="SAM" id="MobiDB-lite"/>
    </source>
</evidence>
<organism evidence="3 4">
    <name type="scientific">Aspergillus sclerotiicarbonarius (strain CBS 121057 / IBT 28362)</name>
    <dbReference type="NCBI Taxonomy" id="1448318"/>
    <lineage>
        <taxon>Eukaryota</taxon>
        <taxon>Fungi</taxon>
        <taxon>Dikarya</taxon>
        <taxon>Ascomycota</taxon>
        <taxon>Pezizomycotina</taxon>
        <taxon>Eurotiomycetes</taxon>
        <taxon>Eurotiomycetidae</taxon>
        <taxon>Eurotiales</taxon>
        <taxon>Aspergillaceae</taxon>
        <taxon>Aspergillus</taxon>
        <taxon>Aspergillus subgen. Circumdati</taxon>
    </lineage>
</organism>
<evidence type="ECO:0000256" key="2">
    <source>
        <dbReference type="SAM" id="Phobius"/>
    </source>
</evidence>
<feature type="compositionally biased region" description="Polar residues" evidence="1">
    <location>
        <begin position="214"/>
        <end position="230"/>
    </location>
</feature>
<dbReference type="EMBL" id="KZ826355">
    <property type="protein sequence ID" value="PYI05729.1"/>
    <property type="molecule type" value="Genomic_DNA"/>
</dbReference>
<reference evidence="3 4" key="1">
    <citation type="submission" date="2018-02" db="EMBL/GenBank/DDBJ databases">
        <title>The genomes of Aspergillus section Nigri reveals drivers in fungal speciation.</title>
        <authorList>
            <consortium name="DOE Joint Genome Institute"/>
            <person name="Vesth T.C."/>
            <person name="Nybo J."/>
            <person name="Theobald S."/>
            <person name="Brandl J."/>
            <person name="Frisvad J.C."/>
            <person name="Nielsen K.F."/>
            <person name="Lyhne E.K."/>
            <person name="Kogle M.E."/>
            <person name="Kuo A."/>
            <person name="Riley R."/>
            <person name="Clum A."/>
            <person name="Nolan M."/>
            <person name="Lipzen A."/>
            <person name="Salamov A."/>
            <person name="Henrissat B."/>
            <person name="Wiebenga A."/>
            <person name="De vries R.P."/>
            <person name="Grigoriev I.V."/>
            <person name="Mortensen U.H."/>
            <person name="Andersen M.R."/>
            <person name="Baker S.E."/>
        </authorList>
    </citation>
    <scope>NUCLEOTIDE SEQUENCE [LARGE SCALE GENOMIC DNA]</scope>
    <source>
        <strain evidence="3 4">CBS 121057</strain>
    </source>
</reference>
<keyword evidence="2" id="KW-1133">Transmembrane helix</keyword>
<feature type="region of interest" description="Disordered" evidence="1">
    <location>
        <begin position="171"/>
        <end position="284"/>
    </location>
</feature>
<dbReference type="VEuPathDB" id="FungiDB:BO78DRAFT_139944"/>
<gene>
    <name evidence="3" type="ORF">BO78DRAFT_139944</name>
</gene>
<proteinExistence type="predicted"/>
<feature type="transmembrane region" description="Helical" evidence="2">
    <location>
        <begin position="34"/>
        <end position="52"/>
    </location>
</feature>
<feature type="region of interest" description="Disordered" evidence="1">
    <location>
        <begin position="307"/>
        <end position="337"/>
    </location>
</feature>
<feature type="compositionally biased region" description="Basic and acidic residues" evidence="1">
    <location>
        <begin position="326"/>
        <end position="337"/>
    </location>
</feature>
<keyword evidence="4" id="KW-1185">Reference proteome</keyword>
<sequence>MLRRKTQPCLPFRFILFSFSSQFLILLIQSKTRAFHRCIIVVYLLYLHILPYHNLQPPHHHSPFTSTHHHTKVPQPHQQTNSTNEPGKMALLTTLLTNLCLCCGPPKPPSTKNHHHHHPHPHPHPHTYPPPFPFTSPLDSTQPNYTTPPLPAYTPRPNSLHEKTLAAHLRDPPISSSTYHNEKSSPPEPSDQQQEQGGQGQGGGATADDASSEISFPSTRSYGNTSTATRETPPPPYSPRHSWRGSWRGTESPVPSLVMSDRTGDTGAGSGVSDGSVDGSVDGDGVVRIAAPRAVFFPTGRVMRWDHGDVEEGYDGDADRYGSSGRDGEGRRSWEGR</sequence>
<feature type="compositionally biased region" description="Basic residues" evidence="1">
    <location>
        <begin position="112"/>
        <end position="125"/>
    </location>
</feature>